<sequence>MSDRRHQIAEAALRVVAGGGLRALTHRAVDAEAGVPVGSASNCFRTREALVTAVADRLAELDRAEADRLTAAPPQTLEQVAELIASFARWQTSGAAAEATRVRLELATHLDLSRQHQRLLDDFTAVLAGVGVADPPAAARRAADYLDGVVLHAVTIPDRTVDQAEVRAAAYALLSM</sequence>
<keyword evidence="1 2" id="KW-0238">DNA-binding</keyword>
<evidence type="ECO:0000256" key="1">
    <source>
        <dbReference type="ARBA" id="ARBA00023125"/>
    </source>
</evidence>
<feature type="domain" description="HTH tetR-type" evidence="3">
    <location>
        <begin position="2"/>
        <end position="62"/>
    </location>
</feature>
<evidence type="ECO:0000256" key="2">
    <source>
        <dbReference type="PROSITE-ProRule" id="PRU00335"/>
    </source>
</evidence>
<organism evidence="4 5">
    <name type="scientific">Enemella evansiae</name>
    <dbReference type="NCBI Taxonomy" id="2016499"/>
    <lineage>
        <taxon>Bacteria</taxon>
        <taxon>Bacillati</taxon>
        <taxon>Actinomycetota</taxon>
        <taxon>Actinomycetes</taxon>
        <taxon>Propionibacteriales</taxon>
        <taxon>Propionibacteriaceae</taxon>
        <taxon>Enemella</taxon>
    </lineage>
</organism>
<evidence type="ECO:0000259" key="3">
    <source>
        <dbReference type="PROSITE" id="PS50977"/>
    </source>
</evidence>
<comment type="caution">
    <text evidence="4">The sequence shown here is derived from an EMBL/GenBank/DDBJ whole genome shotgun (WGS) entry which is preliminary data.</text>
</comment>
<dbReference type="PROSITE" id="PS50977">
    <property type="entry name" value="HTH_TETR_2"/>
    <property type="match status" value="1"/>
</dbReference>
<dbReference type="InterPro" id="IPR009057">
    <property type="entry name" value="Homeodomain-like_sf"/>
</dbReference>
<evidence type="ECO:0000313" key="4">
    <source>
        <dbReference type="EMBL" id="OYO12755.1"/>
    </source>
</evidence>
<dbReference type="AlphaFoldDB" id="A0A255GA80"/>
<name>A0A255GA80_9ACTN</name>
<accession>A0A255GA80</accession>
<dbReference type="InterPro" id="IPR001647">
    <property type="entry name" value="HTH_TetR"/>
</dbReference>
<gene>
    <name evidence="4" type="ORF">CGZ94_12685</name>
</gene>
<proteinExistence type="predicted"/>
<dbReference type="EMBL" id="NMVO01000014">
    <property type="protein sequence ID" value="OYO12755.1"/>
    <property type="molecule type" value="Genomic_DNA"/>
</dbReference>
<protein>
    <submittedName>
        <fullName evidence="4">TetR family transcriptional regulator</fullName>
    </submittedName>
</protein>
<evidence type="ECO:0000313" key="5">
    <source>
        <dbReference type="Proteomes" id="UP000215896"/>
    </source>
</evidence>
<dbReference type="Proteomes" id="UP000215896">
    <property type="component" value="Unassembled WGS sequence"/>
</dbReference>
<reference evidence="4 5" key="1">
    <citation type="submission" date="2017-07" db="EMBL/GenBank/DDBJ databases">
        <title>Draft whole genome sequences of clinical Proprionibacteriaceae strains.</title>
        <authorList>
            <person name="Bernier A.-M."/>
            <person name="Bernard K."/>
            <person name="Domingo M.-C."/>
        </authorList>
    </citation>
    <scope>NUCLEOTIDE SEQUENCE [LARGE SCALE GENOMIC DNA]</scope>
    <source>
        <strain evidence="4 5">NML 030167</strain>
    </source>
</reference>
<feature type="DNA-binding region" description="H-T-H motif" evidence="2">
    <location>
        <begin position="25"/>
        <end position="44"/>
    </location>
</feature>
<keyword evidence="5" id="KW-1185">Reference proteome</keyword>
<dbReference type="GO" id="GO:0003677">
    <property type="term" value="F:DNA binding"/>
    <property type="evidence" value="ECO:0007669"/>
    <property type="project" value="UniProtKB-UniRule"/>
</dbReference>
<dbReference type="SUPFAM" id="SSF46689">
    <property type="entry name" value="Homeodomain-like"/>
    <property type="match status" value="1"/>
</dbReference>
<dbReference type="OrthoDB" id="7506349at2"/>
<dbReference type="RefSeq" id="WP_094405852.1">
    <property type="nucleotide sequence ID" value="NZ_NMVO01000014.1"/>
</dbReference>
<dbReference type="Gene3D" id="1.10.357.10">
    <property type="entry name" value="Tetracycline Repressor, domain 2"/>
    <property type="match status" value="1"/>
</dbReference>